<gene>
    <name evidence="16" type="ORF">TDIB3V08_LOCUS6947</name>
</gene>
<dbReference type="PANTHER" id="PTHR14003">
    <property type="entry name" value="TRANSCRIPTIONAL REPRESSOR PROTEIN YY"/>
    <property type="match status" value="1"/>
</dbReference>
<dbReference type="FunFam" id="3.30.160.60:FF:000109">
    <property type="entry name" value="Transcriptional repressor protein YY1"/>
    <property type="match status" value="1"/>
</dbReference>
<sequence>MLQDCLFERDHSAFCGTLTGFKYTAISRTPSPVTDMYGEQYMTEFMYPFHLQSVQELNPALKGKCYVLSWNAANLCEVDGGAIVSGGHHQVLMLNMANHHIIPEVEMHTDIQEVEIEAIPVEIPCETVETTIDGMEGQPMISLQTMPEPGSEEIILQTQEEIVGATDPLSAYDQIPVPTENEMYDSPGPSRKGRGRGRRGGKIRGEHFLTEAASGEVKGCGIKFILLLIFFVQARKWEQKQVQIKTLEGEFSVTMWASGTDDDDGSNPEQDPDYEEYMSGKISQDGIPGLDLSDPKQLAEFARPGHKMKTKKQFPDGVDRTIACPHKGCTKMFRDNSAMRKHLHTHGPRVHVCAECGKAFVESSKLKRHQLVHTGEKPFQCTFEGCGKRFSLDFNLRTHVRIHTGDRPYVCPFDGCNKKFAQSTNLKSHILTHAKAKSRNAVTGSSRSVPTIHAEPLQSPQFVQVEVSDAESQQFIVYAD</sequence>
<evidence type="ECO:0000256" key="12">
    <source>
        <dbReference type="ARBA" id="ARBA00023242"/>
    </source>
</evidence>
<evidence type="ECO:0000256" key="11">
    <source>
        <dbReference type="ARBA" id="ARBA00023163"/>
    </source>
</evidence>
<feature type="domain" description="C2H2-type" evidence="15">
    <location>
        <begin position="351"/>
        <end position="378"/>
    </location>
</feature>
<dbReference type="GO" id="GO:0008270">
    <property type="term" value="F:zinc ion binding"/>
    <property type="evidence" value="ECO:0007669"/>
    <property type="project" value="UniProtKB-KW"/>
</dbReference>
<evidence type="ECO:0000256" key="6">
    <source>
        <dbReference type="ARBA" id="ARBA00022771"/>
    </source>
</evidence>
<keyword evidence="12" id="KW-0539">Nucleus</keyword>
<organism evidence="16">
    <name type="scientific">Timema douglasi</name>
    <name type="common">Walking stick</name>
    <dbReference type="NCBI Taxonomy" id="61478"/>
    <lineage>
        <taxon>Eukaryota</taxon>
        <taxon>Metazoa</taxon>
        <taxon>Ecdysozoa</taxon>
        <taxon>Arthropoda</taxon>
        <taxon>Hexapoda</taxon>
        <taxon>Insecta</taxon>
        <taxon>Pterygota</taxon>
        <taxon>Neoptera</taxon>
        <taxon>Polyneoptera</taxon>
        <taxon>Phasmatodea</taxon>
        <taxon>Timematodea</taxon>
        <taxon>Timematoidea</taxon>
        <taxon>Timematidae</taxon>
        <taxon>Timema</taxon>
    </lineage>
</organism>
<feature type="domain" description="C2H2-type" evidence="15">
    <location>
        <begin position="409"/>
        <end position="438"/>
    </location>
</feature>
<dbReference type="InterPro" id="IPR013087">
    <property type="entry name" value="Znf_C2H2_type"/>
</dbReference>
<dbReference type="GO" id="GO:0031519">
    <property type="term" value="C:PcG protein complex"/>
    <property type="evidence" value="ECO:0007669"/>
    <property type="project" value="TreeGrafter"/>
</dbReference>
<keyword evidence="9" id="KW-0238">DNA-binding</keyword>
<evidence type="ECO:0000313" key="16">
    <source>
        <dbReference type="EMBL" id="CAD7200735.1"/>
    </source>
</evidence>
<evidence type="ECO:0000256" key="3">
    <source>
        <dbReference type="ARBA" id="ARBA00022491"/>
    </source>
</evidence>
<evidence type="ECO:0000256" key="10">
    <source>
        <dbReference type="ARBA" id="ARBA00023159"/>
    </source>
</evidence>
<evidence type="ECO:0000256" key="13">
    <source>
        <dbReference type="PROSITE-ProRule" id="PRU00042"/>
    </source>
</evidence>
<feature type="domain" description="C2H2-type" evidence="15">
    <location>
        <begin position="379"/>
        <end position="408"/>
    </location>
</feature>
<evidence type="ECO:0000256" key="7">
    <source>
        <dbReference type="ARBA" id="ARBA00022833"/>
    </source>
</evidence>
<dbReference type="PROSITE" id="PS50157">
    <property type="entry name" value="ZINC_FINGER_C2H2_2"/>
    <property type="match status" value="4"/>
</dbReference>
<dbReference type="InterPro" id="IPR036236">
    <property type="entry name" value="Znf_C2H2_sf"/>
</dbReference>
<name>A0A7R8ZAR7_TIMDO</name>
<dbReference type="AlphaFoldDB" id="A0A7R8ZAR7"/>
<evidence type="ECO:0000256" key="1">
    <source>
        <dbReference type="ARBA" id="ARBA00004123"/>
    </source>
</evidence>
<keyword evidence="4" id="KW-0479">Metal-binding</keyword>
<feature type="compositionally biased region" description="Basic residues" evidence="14">
    <location>
        <begin position="191"/>
        <end position="202"/>
    </location>
</feature>
<evidence type="ECO:0000256" key="9">
    <source>
        <dbReference type="ARBA" id="ARBA00023125"/>
    </source>
</evidence>
<dbReference type="GO" id="GO:0000785">
    <property type="term" value="C:chromatin"/>
    <property type="evidence" value="ECO:0007669"/>
    <property type="project" value="TreeGrafter"/>
</dbReference>
<accession>A0A7R8ZAR7</accession>
<keyword evidence="7" id="KW-0862">Zinc</keyword>
<keyword evidence="11" id="KW-0804">Transcription</keyword>
<dbReference type="EMBL" id="OA567730">
    <property type="protein sequence ID" value="CAD7200735.1"/>
    <property type="molecule type" value="Genomic_DNA"/>
</dbReference>
<keyword evidence="3" id="KW-0678">Repressor</keyword>
<evidence type="ECO:0000259" key="15">
    <source>
        <dbReference type="PROSITE" id="PS50157"/>
    </source>
</evidence>
<dbReference type="Pfam" id="PF00096">
    <property type="entry name" value="zf-C2H2"/>
    <property type="match status" value="4"/>
</dbReference>
<reference evidence="16" key="1">
    <citation type="submission" date="2020-11" db="EMBL/GenBank/DDBJ databases">
        <authorList>
            <person name="Tran Van P."/>
        </authorList>
    </citation>
    <scope>NUCLEOTIDE SEQUENCE</scope>
</reference>
<dbReference type="SMART" id="SM00355">
    <property type="entry name" value="ZnF_C2H2"/>
    <property type="match status" value="4"/>
</dbReference>
<keyword evidence="10" id="KW-0010">Activator</keyword>
<evidence type="ECO:0000256" key="5">
    <source>
        <dbReference type="ARBA" id="ARBA00022737"/>
    </source>
</evidence>
<dbReference type="FunFam" id="3.30.160.60:FF:000163">
    <property type="entry name" value="transcriptional repressor protein YY1"/>
    <property type="match status" value="1"/>
</dbReference>
<keyword evidence="6 13" id="KW-0863">Zinc-finger</keyword>
<proteinExistence type="inferred from homology"/>
<comment type="similarity">
    <text evidence="2">Belongs to the YY transcription factor family.</text>
</comment>
<evidence type="ECO:0000256" key="2">
    <source>
        <dbReference type="ARBA" id="ARBA00006232"/>
    </source>
</evidence>
<dbReference type="Gene3D" id="3.30.160.60">
    <property type="entry name" value="Classic Zinc Finger"/>
    <property type="match status" value="4"/>
</dbReference>
<keyword evidence="5" id="KW-0677">Repeat</keyword>
<feature type="domain" description="C2H2-type" evidence="15">
    <location>
        <begin position="322"/>
        <end position="346"/>
    </location>
</feature>
<dbReference type="PROSITE" id="PS00028">
    <property type="entry name" value="ZINC_FINGER_C2H2_1"/>
    <property type="match status" value="3"/>
</dbReference>
<dbReference type="FunFam" id="3.30.160.60:FF:000104">
    <property type="entry name" value="Transcriptional repressor protein YY1"/>
    <property type="match status" value="1"/>
</dbReference>
<feature type="region of interest" description="Disordered" evidence="14">
    <location>
        <begin position="178"/>
        <end position="202"/>
    </location>
</feature>
<dbReference type="FunFam" id="3.30.160.60:FF:000174">
    <property type="entry name" value="Transcriptional repressor protein YY1"/>
    <property type="match status" value="1"/>
</dbReference>
<dbReference type="GO" id="GO:0000978">
    <property type="term" value="F:RNA polymerase II cis-regulatory region sequence-specific DNA binding"/>
    <property type="evidence" value="ECO:0007669"/>
    <property type="project" value="TreeGrafter"/>
</dbReference>
<dbReference type="GO" id="GO:0005667">
    <property type="term" value="C:transcription regulator complex"/>
    <property type="evidence" value="ECO:0007669"/>
    <property type="project" value="TreeGrafter"/>
</dbReference>
<dbReference type="SUPFAM" id="SSF57667">
    <property type="entry name" value="beta-beta-alpha zinc fingers"/>
    <property type="match status" value="3"/>
</dbReference>
<keyword evidence="8" id="KW-0805">Transcription regulation</keyword>
<evidence type="ECO:0000256" key="14">
    <source>
        <dbReference type="SAM" id="MobiDB-lite"/>
    </source>
</evidence>
<evidence type="ECO:0000256" key="4">
    <source>
        <dbReference type="ARBA" id="ARBA00022723"/>
    </source>
</evidence>
<dbReference type="GO" id="GO:0000981">
    <property type="term" value="F:DNA-binding transcription factor activity, RNA polymerase II-specific"/>
    <property type="evidence" value="ECO:0007669"/>
    <property type="project" value="TreeGrafter"/>
</dbReference>
<evidence type="ECO:0000256" key="8">
    <source>
        <dbReference type="ARBA" id="ARBA00023015"/>
    </source>
</evidence>
<protein>
    <recommendedName>
        <fullName evidence="15">C2H2-type domain-containing protein</fullName>
    </recommendedName>
</protein>
<comment type="subcellular location">
    <subcellularLocation>
        <location evidence="1">Nucleus</location>
    </subcellularLocation>
</comment>
<dbReference type="PANTHER" id="PTHR14003:SF19">
    <property type="entry name" value="YY2 TRANSCRIPTION FACTOR"/>
    <property type="match status" value="1"/>
</dbReference>